<dbReference type="AlphaFoldDB" id="A0A2N4UHW5"/>
<evidence type="ECO:0000256" key="1">
    <source>
        <dbReference type="ARBA" id="ARBA00010211"/>
    </source>
</evidence>
<dbReference type="GO" id="GO:0046872">
    <property type="term" value="F:metal ion binding"/>
    <property type="evidence" value="ECO:0007669"/>
    <property type="project" value="UniProtKB-KW"/>
</dbReference>
<dbReference type="PANTHER" id="PTHR42796">
    <property type="entry name" value="FUMARYLACETOACETATE HYDROLASE DOMAIN-CONTAINING PROTEIN 2A-RELATED"/>
    <property type="match status" value="1"/>
</dbReference>
<evidence type="ECO:0000313" key="5">
    <source>
        <dbReference type="Proteomes" id="UP000234328"/>
    </source>
</evidence>
<dbReference type="OrthoDB" id="9779415at2"/>
<keyword evidence="5" id="KW-1185">Reference proteome</keyword>
<keyword evidence="4" id="KW-0378">Hydrolase</keyword>
<keyword evidence="2" id="KW-0479">Metal-binding</keyword>
<evidence type="ECO:0000256" key="2">
    <source>
        <dbReference type="ARBA" id="ARBA00022723"/>
    </source>
</evidence>
<dbReference type="Pfam" id="PF01557">
    <property type="entry name" value="FAA_hydrolase"/>
    <property type="match status" value="1"/>
</dbReference>
<reference evidence="4 5" key="1">
    <citation type="submission" date="2017-10" db="EMBL/GenBank/DDBJ databases">
        <title>Two draft genome sequences of Pusillimonas sp. strains isolated from a nitrate- and radionuclide-contaminated groundwater in Russia.</title>
        <authorList>
            <person name="Grouzdev D.S."/>
            <person name="Tourova T.P."/>
            <person name="Goeva M.A."/>
            <person name="Babich T.L."/>
            <person name="Sokolova D.S."/>
            <person name="Abdullin R."/>
            <person name="Poltaraus A.B."/>
            <person name="Toshchakov S.V."/>
            <person name="Nazina T.N."/>
        </authorList>
    </citation>
    <scope>NUCLEOTIDE SEQUENCE [LARGE SCALE GENOMIC DNA]</scope>
    <source>
        <strain evidence="4 5">JR1/69-2-13</strain>
    </source>
</reference>
<sequence>MITALDTERFLPEDYVRATLVGRIADPAHEGDPCVVIVREGLVLDITHIASTVSELLEQDDLVAFLRHQTGRREWPLEQVVQNSLAQRQDAVRFIAPCDLQVIKACGVTFVGSMLERVIEEKASGDPLKADKIRSSISEIVGSAIQSVRPGSPEAAKVKEFLQSNDLWSQYLEVGIGPDAEVFTKSPVLSSVGSGEDIGILRKSEWNNPEPELVLAVDSQGHIKGVTLGNDVNLRDIEGRSALLLGKAKDNNGSCAIGPLIRVFDDNFTIDDARMLQISLSIQGEDGYGLEGHSSLSEISRDLLDLVSQTIGTHHQYPDGVMLFTGTLFAPTDDRGEKGQGFTHKVGDRVTISAAALGALVNTVRHSEDLRPWTFGIRQLMRSLQRRGFL</sequence>
<gene>
    <name evidence="4" type="ORF">CR155_07575</name>
</gene>
<comment type="caution">
    <text evidence="4">The sequence shown here is derived from an EMBL/GenBank/DDBJ whole genome shotgun (WGS) entry which is preliminary data.</text>
</comment>
<comment type="similarity">
    <text evidence="1">Belongs to the FAH family.</text>
</comment>
<evidence type="ECO:0000259" key="3">
    <source>
        <dbReference type="Pfam" id="PF01557"/>
    </source>
</evidence>
<dbReference type="Gene3D" id="3.90.850.10">
    <property type="entry name" value="Fumarylacetoacetase-like, C-terminal domain"/>
    <property type="match status" value="1"/>
</dbReference>
<dbReference type="InterPro" id="IPR011234">
    <property type="entry name" value="Fumarylacetoacetase-like_C"/>
</dbReference>
<dbReference type="InterPro" id="IPR036663">
    <property type="entry name" value="Fumarylacetoacetase_C_sf"/>
</dbReference>
<name>A0A2N4UHW5_9BURK</name>
<protein>
    <submittedName>
        <fullName evidence="4">Fumarylacetoacetate hydrolase</fullName>
    </submittedName>
</protein>
<evidence type="ECO:0000313" key="4">
    <source>
        <dbReference type="EMBL" id="PLC54617.1"/>
    </source>
</evidence>
<dbReference type="RefSeq" id="WP_102069385.1">
    <property type="nucleotide sequence ID" value="NZ_PDNV01000004.1"/>
</dbReference>
<proteinExistence type="inferred from homology"/>
<dbReference type="InterPro" id="IPR051121">
    <property type="entry name" value="FAH"/>
</dbReference>
<dbReference type="SUPFAM" id="SSF56529">
    <property type="entry name" value="FAH"/>
    <property type="match status" value="1"/>
</dbReference>
<dbReference type="Proteomes" id="UP000234328">
    <property type="component" value="Unassembled WGS sequence"/>
</dbReference>
<dbReference type="GO" id="GO:0016787">
    <property type="term" value="F:hydrolase activity"/>
    <property type="evidence" value="ECO:0007669"/>
    <property type="project" value="UniProtKB-KW"/>
</dbReference>
<dbReference type="GO" id="GO:0044281">
    <property type="term" value="P:small molecule metabolic process"/>
    <property type="evidence" value="ECO:0007669"/>
    <property type="project" value="UniProtKB-ARBA"/>
</dbReference>
<dbReference type="EMBL" id="PDNV01000004">
    <property type="protein sequence ID" value="PLC54617.1"/>
    <property type="molecule type" value="Genomic_DNA"/>
</dbReference>
<dbReference type="PANTHER" id="PTHR42796:SF7">
    <property type="entry name" value="2-DEHYDRO-3-DEOXY-D-ARABINONATE DEHYDRATASE"/>
    <property type="match status" value="1"/>
</dbReference>
<organism evidence="4 5">
    <name type="scientific">Pollutimonas nitritireducens</name>
    <dbReference type="NCBI Taxonomy" id="2045209"/>
    <lineage>
        <taxon>Bacteria</taxon>
        <taxon>Pseudomonadati</taxon>
        <taxon>Pseudomonadota</taxon>
        <taxon>Betaproteobacteria</taxon>
        <taxon>Burkholderiales</taxon>
        <taxon>Alcaligenaceae</taxon>
        <taxon>Pollutimonas</taxon>
    </lineage>
</organism>
<accession>A0A2N4UHW5</accession>
<feature type="domain" description="Fumarylacetoacetase-like C-terminal" evidence="3">
    <location>
        <begin position="220"/>
        <end position="365"/>
    </location>
</feature>